<evidence type="ECO:0000313" key="8">
    <source>
        <dbReference type="Proteomes" id="UP001386437"/>
    </source>
</evidence>
<dbReference type="InterPro" id="IPR036388">
    <property type="entry name" value="WH-like_DNA-bd_sf"/>
</dbReference>
<dbReference type="SMART" id="SM00346">
    <property type="entry name" value="HTH_ICLR"/>
    <property type="match status" value="1"/>
</dbReference>
<keyword evidence="2" id="KW-0238">DNA-binding</keyword>
<feature type="domain" description="IclR-ED" evidence="6">
    <location>
        <begin position="93"/>
        <end position="275"/>
    </location>
</feature>
<reference evidence="7 8" key="1">
    <citation type="journal article" date="2022" name="Arch. Microbiol.">
        <title>Paraburkholderia bengalensis sp. nov. isolated from roots of Oryza sativa, IR64.</title>
        <authorList>
            <person name="Nag P."/>
            <person name="Mondal N."/>
            <person name="Sarkar J."/>
            <person name="Das S."/>
        </authorList>
    </citation>
    <scope>NUCLEOTIDE SEQUENCE [LARGE SCALE GENOMIC DNA]</scope>
    <source>
        <strain evidence="7 8">IR64_4_BI</strain>
    </source>
</reference>
<evidence type="ECO:0000256" key="2">
    <source>
        <dbReference type="ARBA" id="ARBA00023125"/>
    </source>
</evidence>
<comment type="caution">
    <text evidence="7">The sequence shown here is derived from an EMBL/GenBank/DDBJ whole genome shotgun (WGS) entry which is preliminary data.</text>
</comment>
<dbReference type="InterPro" id="IPR036390">
    <property type="entry name" value="WH_DNA-bd_sf"/>
</dbReference>
<feature type="region of interest" description="Disordered" evidence="4">
    <location>
        <begin position="1"/>
        <end position="31"/>
    </location>
</feature>
<evidence type="ECO:0000259" key="6">
    <source>
        <dbReference type="PROSITE" id="PS51078"/>
    </source>
</evidence>
<evidence type="ECO:0000256" key="4">
    <source>
        <dbReference type="SAM" id="MobiDB-lite"/>
    </source>
</evidence>
<protein>
    <submittedName>
        <fullName evidence="7">IclR family transcriptional regulator</fullName>
    </submittedName>
</protein>
<dbReference type="Proteomes" id="UP001386437">
    <property type="component" value="Unassembled WGS sequence"/>
</dbReference>
<dbReference type="InterPro" id="IPR029016">
    <property type="entry name" value="GAF-like_dom_sf"/>
</dbReference>
<dbReference type="Pfam" id="PF01614">
    <property type="entry name" value="IclR_C"/>
    <property type="match status" value="1"/>
</dbReference>
<feature type="domain" description="HTH iclR-type" evidence="5">
    <location>
        <begin position="31"/>
        <end position="99"/>
    </location>
</feature>
<keyword evidence="8" id="KW-1185">Reference proteome</keyword>
<dbReference type="RefSeq" id="WP_336596422.1">
    <property type="nucleotide sequence ID" value="NZ_JACFYJ010000002.1"/>
</dbReference>
<proteinExistence type="predicted"/>
<dbReference type="SUPFAM" id="SSF46785">
    <property type="entry name" value="Winged helix' DNA-binding domain"/>
    <property type="match status" value="1"/>
</dbReference>
<name>A0ABU8IKI5_9BURK</name>
<organism evidence="7 8">
    <name type="scientific">Paraburkholderia bengalensis</name>
    <dbReference type="NCBI Taxonomy" id="2747562"/>
    <lineage>
        <taxon>Bacteria</taxon>
        <taxon>Pseudomonadati</taxon>
        <taxon>Pseudomonadota</taxon>
        <taxon>Betaproteobacteria</taxon>
        <taxon>Burkholderiales</taxon>
        <taxon>Burkholderiaceae</taxon>
        <taxon>Paraburkholderia</taxon>
    </lineage>
</organism>
<accession>A0ABU8IKI5</accession>
<keyword evidence="3" id="KW-0804">Transcription</keyword>
<evidence type="ECO:0000256" key="3">
    <source>
        <dbReference type="ARBA" id="ARBA00023163"/>
    </source>
</evidence>
<dbReference type="PROSITE" id="PS51078">
    <property type="entry name" value="ICLR_ED"/>
    <property type="match status" value="1"/>
</dbReference>
<dbReference type="PANTHER" id="PTHR30136:SF24">
    <property type="entry name" value="HTH-TYPE TRANSCRIPTIONAL REPRESSOR ALLR"/>
    <property type="match status" value="1"/>
</dbReference>
<evidence type="ECO:0000313" key="7">
    <source>
        <dbReference type="EMBL" id="MEI5995963.1"/>
    </source>
</evidence>
<dbReference type="Pfam" id="PF09339">
    <property type="entry name" value="HTH_IclR"/>
    <property type="match status" value="1"/>
</dbReference>
<dbReference type="Gene3D" id="1.10.10.10">
    <property type="entry name" value="Winged helix-like DNA-binding domain superfamily/Winged helix DNA-binding domain"/>
    <property type="match status" value="1"/>
</dbReference>
<dbReference type="PANTHER" id="PTHR30136">
    <property type="entry name" value="HELIX-TURN-HELIX TRANSCRIPTIONAL REGULATOR, ICLR FAMILY"/>
    <property type="match status" value="1"/>
</dbReference>
<dbReference type="InterPro" id="IPR050707">
    <property type="entry name" value="HTH_MetabolicPath_Reg"/>
</dbReference>
<dbReference type="Gene3D" id="3.30.450.40">
    <property type="match status" value="1"/>
</dbReference>
<dbReference type="PROSITE" id="PS51077">
    <property type="entry name" value="HTH_ICLR"/>
    <property type="match status" value="1"/>
</dbReference>
<evidence type="ECO:0000259" key="5">
    <source>
        <dbReference type="PROSITE" id="PS51077"/>
    </source>
</evidence>
<dbReference type="EMBL" id="JACFYJ010000002">
    <property type="protein sequence ID" value="MEI5995963.1"/>
    <property type="molecule type" value="Genomic_DNA"/>
</dbReference>
<evidence type="ECO:0000256" key="1">
    <source>
        <dbReference type="ARBA" id="ARBA00023015"/>
    </source>
</evidence>
<keyword evidence="1" id="KW-0805">Transcription regulation</keyword>
<gene>
    <name evidence="7" type="ORF">H3V53_01650</name>
</gene>
<dbReference type="InterPro" id="IPR005471">
    <property type="entry name" value="Tscrpt_reg_IclR_N"/>
</dbReference>
<dbReference type="InterPro" id="IPR014757">
    <property type="entry name" value="Tscrpt_reg_IclR_C"/>
</dbReference>
<dbReference type="SUPFAM" id="SSF55781">
    <property type="entry name" value="GAF domain-like"/>
    <property type="match status" value="1"/>
</dbReference>
<feature type="compositionally biased region" description="Low complexity" evidence="4">
    <location>
        <begin position="9"/>
        <end position="31"/>
    </location>
</feature>
<sequence length="284" mass="30487">MARPPRSVAAAQAPDTADATPPAAPASRTRTSALDRAVQILDALQEANKPATAYEIAHRVNAPLSTVYSIINDMVEKNLLSRAPDGTIWLGSRLYGYGLTYASSLDYLAVANEEMQRLSAQVEETVQICGLEEGMMVVLQMAEGPGHFRVTSRVGSRVPVNWTASGRLLAGHLPDAERAAFFTHYAQPSPTGRAETRPDVLAQNARQALEERLSIQVGESDASVACLAAPVMDRSGACVFTISIVMPEAKAAQGTERYAQAVRSVAARIEARLGWRQREQDGAA</sequence>